<organism evidence="1 2">
    <name type="scientific">Parablautia muri</name>
    <dbReference type="NCBI Taxonomy" id="2320879"/>
    <lineage>
        <taxon>Bacteria</taxon>
        <taxon>Bacillati</taxon>
        <taxon>Bacillota</taxon>
        <taxon>Clostridia</taxon>
        <taxon>Lachnospirales</taxon>
        <taxon>Lachnospiraceae</taxon>
        <taxon>Parablautia</taxon>
    </lineage>
</organism>
<accession>A0A9X5GRW9</accession>
<dbReference type="OrthoDB" id="9810101at2"/>
<dbReference type="Gene3D" id="3.40.50.1000">
    <property type="entry name" value="HAD superfamily/HAD-like"/>
    <property type="match status" value="1"/>
</dbReference>
<dbReference type="SUPFAM" id="SSF56784">
    <property type="entry name" value="HAD-like"/>
    <property type="match status" value="1"/>
</dbReference>
<dbReference type="InterPro" id="IPR023214">
    <property type="entry name" value="HAD_sf"/>
</dbReference>
<dbReference type="SFLD" id="SFLDG01140">
    <property type="entry name" value="C2.B:_Phosphomannomutase_and_P"/>
    <property type="match status" value="1"/>
</dbReference>
<dbReference type="PANTHER" id="PTHR10000">
    <property type="entry name" value="PHOSPHOSERINE PHOSPHATASE"/>
    <property type="match status" value="1"/>
</dbReference>
<dbReference type="NCBIfam" id="TIGR00099">
    <property type="entry name" value="Cof-subfamily"/>
    <property type="match status" value="1"/>
</dbReference>
<protein>
    <submittedName>
        <fullName evidence="1">HAD family hydrolase</fullName>
    </submittedName>
</protein>
<keyword evidence="2" id="KW-1185">Reference proteome</keyword>
<dbReference type="EMBL" id="QZDT01000021">
    <property type="protein sequence ID" value="NBJ93593.1"/>
    <property type="molecule type" value="Genomic_DNA"/>
</dbReference>
<evidence type="ECO:0000313" key="1">
    <source>
        <dbReference type="EMBL" id="NBJ93593.1"/>
    </source>
</evidence>
<dbReference type="PANTHER" id="PTHR10000:SF25">
    <property type="entry name" value="PHOSPHATASE YKRA-RELATED"/>
    <property type="match status" value="1"/>
</dbReference>
<proteinExistence type="predicted"/>
<reference evidence="1" key="1">
    <citation type="submission" date="2018-09" db="EMBL/GenBank/DDBJ databases">
        <title>Murine metabolic-syndrome-specific gut microbial biobank.</title>
        <authorList>
            <person name="Liu C."/>
        </authorList>
    </citation>
    <scope>NUCLEOTIDE SEQUENCE</scope>
    <source>
        <strain evidence="1">D42-62</strain>
    </source>
</reference>
<dbReference type="InterPro" id="IPR000150">
    <property type="entry name" value="Cof"/>
</dbReference>
<dbReference type="GO" id="GO:0016791">
    <property type="term" value="F:phosphatase activity"/>
    <property type="evidence" value="ECO:0007669"/>
    <property type="project" value="UniProtKB-ARBA"/>
</dbReference>
<dbReference type="AlphaFoldDB" id="A0A9X5GRW9"/>
<dbReference type="GO" id="GO:0005829">
    <property type="term" value="C:cytosol"/>
    <property type="evidence" value="ECO:0007669"/>
    <property type="project" value="TreeGrafter"/>
</dbReference>
<gene>
    <name evidence="1" type="ORF">D5281_13565</name>
</gene>
<dbReference type="GO" id="GO:0000287">
    <property type="term" value="F:magnesium ion binding"/>
    <property type="evidence" value="ECO:0007669"/>
    <property type="project" value="TreeGrafter"/>
</dbReference>
<evidence type="ECO:0000313" key="2">
    <source>
        <dbReference type="Proteomes" id="UP001154420"/>
    </source>
</evidence>
<dbReference type="InterPro" id="IPR036412">
    <property type="entry name" value="HAD-like_sf"/>
</dbReference>
<comment type="caution">
    <text evidence="1">The sequence shown here is derived from an EMBL/GenBank/DDBJ whole genome shotgun (WGS) entry which is preliminary data.</text>
</comment>
<dbReference type="Proteomes" id="UP001154420">
    <property type="component" value="Unassembled WGS sequence"/>
</dbReference>
<sequence length="278" mass="31770">MNSKIIFLDIDGTLTLPGQNEPPESAIRAIEKARRQGHYVFLCTGRSYGMLLPLLKYDFDGIIASAGSYIEYRKKELVNCPVTEEIKRIAMDVLKKNGIFRTVECVDGSYTDEEFKRFLRAHAEEGNNSELLRWREQIERSLNVFPMREYKGQPIYKIIIVCSSWEQLKEPQEVLGDDFVFSIPGEDEYGFINGELINKRFHKGKAVKLVCDYLGIPMSRSVAFGDSINDKEMLEMAGLSICMGNGQEEVKRIADELCPSVSEDGIWHAFLKYNLIEK</sequence>
<dbReference type="Pfam" id="PF08282">
    <property type="entry name" value="Hydrolase_3"/>
    <property type="match status" value="1"/>
</dbReference>
<dbReference type="Gene3D" id="3.30.1240.10">
    <property type="match status" value="1"/>
</dbReference>
<dbReference type="PROSITE" id="PS01229">
    <property type="entry name" value="COF_2"/>
    <property type="match status" value="1"/>
</dbReference>
<name>A0A9X5GRW9_9FIRM</name>
<keyword evidence="1" id="KW-0378">Hydrolase</keyword>
<dbReference type="SFLD" id="SFLDS00003">
    <property type="entry name" value="Haloacid_Dehalogenase"/>
    <property type="match status" value="1"/>
</dbReference>